<accession>A0AAD5REQ1</accession>
<evidence type="ECO:0000313" key="1">
    <source>
        <dbReference type="EMBL" id="KAJ1374927.1"/>
    </source>
</evidence>
<sequence length="82" mass="9275">MQRQTHHDAFNNMMKAFVSGTIPTETSKALSFLSPSDITLLKNLDDESDRIVYLTSRFRACNFTNDNATTTIAHLFQLPPLN</sequence>
<dbReference type="EMBL" id="JAHQIW010007498">
    <property type="protein sequence ID" value="KAJ1374927.1"/>
    <property type="molecule type" value="Genomic_DNA"/>
</dbReference>
<protein>
    <submittedName>
        <fullName evidence="1">Uncharacterized protein</fullName>
    </submittedName>
</protein>
<name>A0AAD5REQ1_PARTN</name>
<keyword evidence="2" id="KW-1185">Reference proteome</keyword>
<dbReference type="AlphaFoldDB" id="A0AAD5REQ1"/>
<evidence type="ECO:0000313" key="2">
    <source>
        <dbReference type="Proteomes" id="UP001196413"/>
    </source>
</evidence>
<dbReference type="Proteomes" id="UP001196413">
    <property type="component" value="Unassembled WGS sequence"/>
</dbReference>
<gene>
    <name evidence="1" type="ORF">KIN20_038132</name>
</gene>
<comment type="caution">
    <text evidence="1">The sequence shown here is derived from an EMBL/GenBank/DDBJ whole genome shotgun (WGS) entry which is preliminary data.</text>
</comment>
<organism evidence="1 2">
    <name type="scientific">Parelaphostrongylus tenuis</name>
    <name type="common">Meningeal worm</name>
    <dbReference type="NCBI Taxonomy" id="148309"/>
    <lineage>
        <taxon>Eukaryota</taxon>
        <taxon>Metazoa</taxon>
        <taxon>Ecdysozoa</taxon>
        <taxon>Nematoda</taxon>
        <taxon>Chromadorea</taxon>
        <taxon>Rhabditida</taxon>
        <taxon>Rhabditina</taxon>
        <taxon>Rhabditomorpha</taxon>
        <taxon>Strongyloidea</taxon>
        <taxon>Metastrongylidae</taxon>
        <taxon>Parelaphostrongylus</taxon>
    </lineage>
</organism>
<proteinExistence type="predicted"/>
<reference evidence="1" key="1">
    <citation type="submission" date="2021-06" db="EMBL/GenBank/DDBJ databases">
        <title>Parelaphostrongylus tenuis whole genome reference sequence.</title>
        <authorList>
            <person name="Garwood T.J."/>
            <person name="Larsen P.A."/>
            <person name="Fountain-Jones N.M."/>
            <person name="Garbe J.R."/>
            <person name="Macchietto M.G."/>
            <person name="Kania S.A."/>
            <person name="Gerhold R.W."/>
            <person name="Richards J.E."/>
            <person name="Wolf T.M."/>
        </authorList>
    </citation>
    <scope>NUCLEOTIDE SEQUENCE</scope>
    <source>
        <strain evidence="1">MNPRO001-30</strain>
        <tissue evidence="1">Meninges</tissue>
    </source>
</reference>